<keyword evidence="4" id="KW-1003">Cell membrane</keyword>
<dbReference type="GO" id="GO:0005886">
    <property type="term" value="C:plasma membrane"/>
    <property type="evidence" value="ECO:0007669"/>
    <property type="project" value="UniProtKB-SubCell"/>
</dbReference>
<evidence type="ECO:0000313" key="12">
    <source>
        <dbReference type="EMBL" id="KAF3883913.1"/>
    </source>
</evidence>
<feature type="transmembrane region" description="Helical" evidence="10">
    <location>
        <begin position="158"/>
        <end position="176"/>
    </location>
</feature>
<dbReference type="AlphaFoldDB" id="A0A0C1R8G5"/>
<dbReference type="EMBL" id="JHEG04000002">
    <property type="protein sequence ID" value="KAF3883913.1"/>
    <property type="molecule type" value="Genomic_DNA"/>
</dbReference>
<comment type="similarity">
    <text evidence="10">Belongs to the binding-protein-dependent transport system permease family. CysTW subfamily.</text>
</comment>
<dbReference type="FunFam" id="1.10.3720.10:FF:000004">
    <property type="entry name" value="Sulfate transport system permease protein CysT"/>
    <property type="match status" value="1"/>
</dbReference>
<dbReference type="InterPro" id="IPR000515">
    <property type="entry name" value="MetI-like"/>
</dbReference>
<comment type="subcellular location">
    <subcellularLocation>
        <location evidence="1 10">Cell inner membrane</location>
        <topology evidence="1 10">Multi-pass membrane protein</topology>
    </subcellularLocation>
</comment>
<feature type="transmembrane region" description="Helical" evidence="10">
    <location>
        <begin position="35"/>
        <end position="57"/>
    </location>
</feature>
<evidence type="ECO:0000256" key="8">
    <source>
        <dbReference type="ARBA" id="ARBA00023136"/>
    </source>
</evidence>
<comment type="caution">
    <text evidence="10">Lacks conserved residue(s) required for the propagation of feature annotation.</text>
</comment>
<reference evidence="13" key="1">
    <citation type="journal article" date="2015" name="Genome Announc.">
        <title>Draft Genome Sequence of Tolypothrix boutellei Strain VB521301.</title>
        <authorList>
            <person name="Chandrababunaidu M.M."/>
            <person name="Singh D."/>
            <person name="Sen D."/>
            <person name="Bhan S."/>
            <person name="Das S."/>
            <person name="Gupta A."/>
            <person name="Adhikary S.P."/>
            <person name="Tripathy S."/>
        </authorList>
    </citation>
    <scope>NUCLEOTIDE SEQUENCE</scope>
    <source>
        <strain evidence="13">VB521301</strain>
    </source>
</reference>
<name>A0A0C1R8G5_9CYAN</name>
<sequence>MSISSPPSTSSTRRTVRQQPPIWKRYLQHLYNLPWTWRITIAYLSVMLFLPVLAMFAKASTEPPARFWEIATSPIALATYEVTFVTSLFAGLINGVFGTLIAWVFVRYDFPLKRLLDATIDLPFALPTAVAGLTLTTVYSENGWIGSLLVPLGIKVSFTRLGVGIAMIFISLPFIVRTVQPVLLEMEKEIEEAAWSLGASQLQTFLKVILPPLFPSILTGVALGFSRAVGEYGSTVIIASNTPFKDLIAPVLIFQRLEQYDYSGATVIGMVLLIISLVMLLGINLIQAWGRRYDAR</sequence>
<dbReference type="InterPro" id="IPR011865">
    <property type="entry name" value="CysT_permease"/>
</dbReference>
<dbReference type="STRING" id="1479485.DA73_0228905"/>
<protein>
    <recommendedName>
        <fullName evidence="10">Sulfate transport system permease protein CysT</fullName>
    </recommendedName>
</protein>
<proteinExistence type="inferred from homology"/>
<dbReference type="Pfam" id="PF00528">
    <property type="entry name" value="BPD_transp_1"/>
    <property type="match status" value="1"/>
</dbReference>
<feature type="transmembrane region" description="Helical" evidence="10">
    <location>
        <begin position="118"/>
        <end position="138"/>
    </location>
</feature>
<evidence type="ECO:0000256" key="7">
    <source>
        <dbReference type="ARBA" id="ARBA00023032"/>
    </source>
</evidence>
<organism evidence="13">
    <name type="scientific">Tolypothrix bouteillei VB521301</name>
    <dbReference type="NCBI Taxonomy" id="1479485"/>
    <lineage>
        <taxon>Bacteria</taxon>
        <taxon>Bacillati</taxon>
        <taxon>Cyanobacteriota</taxon>
        <taxon>Cyanophyceae</taxon>
        <taxon>Nostocales</taxon>
        <taxon>Tolypothrichaceae</taxon>
        <taxon>Tolypothrix</taxon>
    </lineage>
</organism>
<accession>A0A0C1R8G5</accession>
<evidence type="ECO:0000256" key="4">
    <source>
        <dbReference type="ARBA" id="ARBA00022475"/>
    </source>
</evidence>
<keyword evidence="7 10" id="KW-0764">Sulfate transport</keyword>
<evidence type="ECO:0000256" key="1">
    <source>
        <dbReference type="ARBA" id="ARBA00004429"/>
    </source>
</evidence>
<evidence type="ECO:0000256" key="10">
    <source>
        <dbReference type="RuleBase" id="RU366001"/>
    </source>
</evidence>
<feature type="transmembrane region" description="Helical" evidence="10">
    <location>
        <begin position="77"/>
        <end position="106"/>
    </location>
</feature>
<dbReference type="PROSITE" id="PS50928">
    <property type="entry name" value="ABC_TM1"/>
    <property type="match status" value="1"/>
</dbReference>
<dbReference type="CDD" id="cd06261">
    <property type="entry name" value="TM_PBP2"/>
    <property type="match status" value="1"/>
</dbReference>
<evidence type="ECO:0000313" key="14">
    <source>
        <dbReference type="Proteomes" id="UP000029738"/>
    </source>
</evidence>
<feature type="domain" description="ABC transmembrane type-1" evidence="11">
    <location>
        <begin position="80"/>
        <end position="283"/>
    </location>
</feature>
<reference evidence="12" key="2">
    <citation type="submission" date="2019-11" db="EMBL/GenBank/DDBJ databases">
        <title>Improved Assembly of Tolypothrix boutellei genome.</title>
        <authorList>
            <person name="Sarangi A.N."/>
            <person name="Mukherjee M."/>
            <person name="Ghosh S."/>
            <person name="Singh D."/>
            <person name="Das A."/>
            <person name="Kant S."/>
            <person name="Prusty A."/>
            <person name="Tripathy S."/>
        </authorList>
    </citation>
    <scope>NUCLEOTIDE SEQUENCE</scope>
    <source>
        <strain evidence="12">VB521301</strain>
    </source>
</reference>
<evidence type="ECO:0000256" key="3">
    <source>
        <dbReference type="ARBA" id="ARBA00022448"/>
    </source>
</evidence>
<keyword evidence="10" id="KW-0997">Cell inner membrane</keyword>
<keyword evidence="5 10" id="KW-0812">Transmembrane</keyword>
<evidence type="ECO:0000256" key="2">
    <source>
        <dbReference type="ARBA" id="ARBA00011779"/>
    </source>
</evidence>
<gene>
    <name evidence="12" type="primary">cysT</name>
    <name evidence="13" type="ORF">DA73_0228905</name>
    <name evidence="12" type="ORF">DA73_0400040125</name>
</gene>
<evidence type="ECO:0000256" key="9">
    <source>
        <dbReference type="ARBA" id="ARBA00025323"/>
    </source>
</evidence>
<dbReference type="NCBIfam" id="TIGR02139">
    <property type="entry name" value="permease_CysT"/>
    <property type="match status" value="1"/>
</dbReference>
<dbReference type="Gene3D" id="1.10.3720.10">
    <property type="entry name" value="MetI-like"/>
    <property type="match status" value="1"/>
</dbReference>
<comment type="function">
    <text evidence="10">Part of the ABC transporter complex (TC 3.A.1.6.1) involved in sulfate/thiosulfate import.</text>
</comment>
<dbReference type="EMBL" id="JHEG02000058">
    <property type="protein sequence ID" value="KIE08570.1"/>
    <property type="molecule type" value="Genomic_DNA"/>
</dbReference>
<comment type="caution">
    <text evidence="13">The sequence shown here is derived from an EMBL/GenBank/DDBJ whole genome shotgun (WGS) entry which is preliminary data.</text>
</comment>
<comment type="subunit">
    <text evidence="2">The complex is composed of two ATP-binding proteins (CysA), two transmembrane proteins (CysT and CysW) and a solute-binding protein (CysP).</text>
</comment>
<keyword evidence="8 10" id="KW-0472">Membrane</keyword>
<dbReference type="PANTHER" id="PTHR30406">
    <property type="entry name" value="SULFATE TRANSPORT SYSTEM PERMEASE PROTEIN"/>
    <property type="match status" value="1"/>
</dbReference>
<evidence type="ECO:0000259" key="11">
    <source>
        <dbReference type="PROSITE" id="PS50928"/>
    </source>
</evidence>
<keyword evidence="6 10" id="KW-1133">Transmembrane helix</keyword>
<dbReference type="SUPFAM" id="SSF161098">
    <property type="entry name" value="MetI-like"/>
    <property type="match status" value="1"/>
</dbReference>
<evidence type="ECO:0000313" key="13">
    <source>
        <dbReference type="EMBL" id="KIE08570.1"/>
    </source>
</evidence>
<comment type="function">
    <text evidence="9">Part of the ABC transporter complex CysAWTP (TC 3.A.1.6.1) involved in sulfate/thiosulfate import. Probably responsible for the translocation of the substrate across the membrane.</text>
</comment>
<keyword evidence="3 10" id="KW-0813">Transport</keyword>
<dbReference type="Proteomes" id="UP000029738">
    <property type="component" value="Unassembled WGS sequence"/>
</dbReference>
<keyword evidence="14" id="KW-1185">Reference proteome</keyword>
<dbReference type="OrthoDB" id="9774448at2"/>
<dbReference type="PANTHER" id="PTHR30406:SF8">
    <property type="entry name" value="SULFATE TRANSPORT SYSTEM PERMEASE PROTEIN CYST"/>
    <property type="match status" value="1"/>
</dbReference>
<dbReference type="GO" id="GO:0015419">
    <property type="term" value="F:ABC-type sulfate transporter activity"/>
    <property type="evidence" value="ECO:0007669"/>
    <property type="project" value="UniProtKB-UniRule"/>
</dbReference>
<dbReference type="InterPro" id="IPR035906">
    <property type="entry name" value="MetI-like_sf"/>
</dbReference>
<dbReference type="InterPro" id="IPR005667">
    <property type="entry name" value="Sulph_transpt2"/>
</dbReference>
<feature type="transmembrane region" description="Helical" evidence="10">
    <location>
        <begin position="262"/>
        <end position="286"/>
    </location>
</feature>
<evidence type="ECO:0000256" key="6">
    <source>
        <dbReference type="ARBA" id="ARBA00022989"/>
    </source>
</evidence>
<evidence type="ECO:0000256" key="5">
    <source>
        <dbReference type="ARBA" id="ARBA00022692"/>
    </source>
</evidence>
<feature type="transmembrane region" description="Helical" evidence="10">
    <location>
        <begin position="205"/>
        <end position="225"/>
    </location>
</feature>
<dbReference type="NCBIfam" id="TIGR00969">
    <property type="entry name" value="3a0106s02"/>
    <property type="match status" value="1"/>
</dbReference>
<dbReference type="RefSeq" id="WP_038079456.1">
    <property type="nucleotide sequence ID" value="NZ_JHEG04000002.1"/>
</dbReference>